<accession>A0A5C7ERJ6</accession>
<dbReference type="OrthoDB" id="9813383at2"/>
<dbReference type="Gene3D" id="3.40.50.880">
    <property type="match status" value="1"/>
</dbReference>
<evidence type="ECO:0000313" key="2">
    <source>
        <dbReference type="Proteomes" id="UP000321201"/>
    </source>
</evidence>
<dbReference type="AlphaFoldDB" id="A0A5C7ERJ6"/>
<organism evidence="1 2">
    <name type="scientific">Pelomicrobium methylotrophicum</name>
    <dbReference type="NCBI Taxonomy" id="2602750"/>
    <lineage>
        <taxon>Bacteria</taxon>
        <taxon>Pseudomonadati</taxon>
        <taxon>Pseudomonadota</taxon>
        <taxon>Hydrogenophilia</taxon>
        <taxon>Hydrogenophilia incertae sedis</taxon>
        <taxon>Pelomicrobium</taxon>
    </lineage>
</organism>
<dbReference type="RefSeq" id="WP_147800292.1">
    <property type="nucleotide sequence ID" value="NZ_VPFL01000015.1"/>
</dbReference>
<keyword evidence="2" id="KW-1185">Reference proteome</keyword>
<dbReference type="SUPFAM" id="SSF52317">
    <property type="entry name" value="Class I glutamine amidotransferase-like"/>
    <property type="match status" value="1"/>
</dbReference>
<dbReference type="InterPro" id="IPR029062">
    <property type="entry name" value="Class_I_gatase-like"/>
</dbReference>
<dbReference type="Proteomes" id="UP000321201">
    <property type="component" value="Unassembled WGS sequence"/>
</dbReference>
<dbReference type="EMBL" id="VPFL01000015">
    <property type="protein sequence ID" value="TXF11276.1"/>
    <property type="molecule type" value="Genomic_DNA"/>
</dbReference>
<dbReference type="InParanoid" id="A0A5C7ERJ6"/>
<gene>
    <name evidence="1" type="ORF">FR698_11210</name>
</gene>
<sequence length="247" mass="27391">MKHFLVVQHTYSEFLGLIEKQLEQRDIGFTYVRPFTGQSLPGTALQHDALWLLGGAYPVTDTERLPWIEDELRLIALFQRAHRPVVGLGFGGLLLARAAGGVPQEGAGPTACWTVARATEAGRDDPLAQAVDGRRVLVMYDGAVSLPEGVTPLVIDEQGRWIAARTDPLTYALLFRPELKPGMLEDMIMEEGRPTPENIGELLAEARDEWPRMQETTDRVLVALVSALDLMRERHKAPVFSLNVVSE</sequence>
<evidence type="ECO:0000313" key="1">
    <source>
        <dbReference type="EMBL" id="TXF11276.1"/>
    </source>
</evidence>
<comment type="caution">
    <text evidence="1">The sequence shown here is derived from an EMBL/GenBank/DDBJ whole genome shotgun (WGS) entry which is preliminary data.</text>
</comment>
<name>A0A5C7ERJ6_9PROT</name>
<reference evidence="1 2" key="1">
    <citation type="submission" date="2019-08" db="EMBL/GenBank/DDBJ databases">
        <title>Pelomicrobium methylotrophicum gen. nov., sp. nov. a moderately thermophilic, facultatively anaerobic, lithoautotrophic and methylotrophic bacterium isolated from a terrestrial mud volcano.</title>
        <authorList>
            <person name="Slobodkina G.B."/>
            <person name="Merkel A.Y."/>
            <person name="Slobodkin A.I."/>
        </authorList>
    </citation>
    <scope>NUCLEOTIDE SEQUENCE [LARGE SCALE GENOMIC DNA]</scope>
    <source>
        <strain evidence="1 2">SM250</strain>
    </source>
</reference>
<protein>
    <submittedName>
        <fullName evidence="1">GMP synthase</fullName>
    </submittedName>
</protein>
<proteinExistence type="predicted"/>